<name>A0ABW9Z9W0_9FLAO</name>
<protein>
    <submittedName>
        <fullName evidence="2">Outer membrane beta-barrel protein</fullName>
    </submittedName>
</protein>
<dbReference type="InterPro" id="IPR046111">
    <property type="entry name" value="DUF6048"/>
</dbReference>
<evidence type="ECO:0000313" key="3">
    <source>
        <dbReference type="Proteomes" id="UP000798602"/>
    </source>
</evidence>
<reference evidence="3" key="1">
    <citation type="submission" date="2020-01" db="EMBL/GenBank/DDBJ databases">
        <title>Sphingomonas sp. strain CSW-10.</title>
        <authorList>
            <person name="Chen W.-M."/>
        </authorList>
    </citation>
    <scope>NUCLEOTIDE SEQUENCE [LARGE SCALE GENOMIC DNA]</scope>
    <source>
        <strain evidence="3">NST-5</strain>
    </source>
</reference>
<dbReference type="Pfam" id="PF19515">
    <property type="entry name" value="DUF6048"/>
    <property type="match status" value="1"/>
</dbReference>
<keyword evidence="1" id="KW-0732">Signal</keyword>
<dbReference type="RefSeq" id="WP_166537549.1">
    <property type="nucleotide sequence ID" value="NZ_JAABLM010000013.1"/>
</dbReference>
<sequence>MKHTSIFIFNFFCLLFCANISAQEPATDTIVAQKFPDRYGLRVGVDLFKIARSFYDKEYKGFEITADYRFNKKIYIAGEFGNENKTTNEPQLNFTTKGTFVKFGADYNLYDNWLDMENMITIGARYGFSTFSQELNSYTIYNPNPYFSNESVITESRSFDGLSAHWLEFVAGMKAEIFDNLFMGFSVRLNYLVSNKKPNDFDNLYIPGFNRTYDGSFGVGFNYTVSYFIPLYKKQQKVKSIEKP</sequence>
<dbReference type="EMBL" id="JAABLM010000013">
    <property type="protein sequence ID" value="NBL65673.1"/>
    <property type="molecule type" value="Genomic_DNA"/>
</dbReference>
<feature type="signal peptide" evidence="1">
    <location>
        <begin position="1"/>
        <end position="22"/>
    </location>
</feature>
<comment type="caution">
    <text evidence="2">The sequence shown here is derived from an EMBL/GenBank/DDBJ whole genome shotgun (WGS) entry which is preliminary data.</text>
</comment>
<proteinExistence type="predicted"/>
<accession>A0ABW9Z9W0</accession>
<gene>
    <name evidence="2" type="ORF">GV828_10720</name>
</gene>
<dbReference type="Proteomes" id="UP000798602">
    <property type="component" value="Unassembled WGS sequence"/>
</dbReference>
<feature type="chain" id="PRO_5045066792" evidence="1">
    <location>
        <begin position="23"/>
        <end position="244"/>
    </location>
</feature>
<evidence type="ECO:0000256" key="1">
    <source>
        <dbReference type="SAM" id="SignalP"/>
    </source>
</evidence>
<organism evidence="2 3">
    <name type="scientific">Flavobacterium ichthyis</name>
    <dbReference type="NCBI Taxonomy" id="2698827"/>
    <lineage>
        <taxon>Bacteria</taxon>
        <taxon>Pseudomonadati</taxon>
        <taxon>Bacteroidota</taxon>
        <taxon>Flavobacteriia</taxon>
        <taxon>Flavobacteriales</taxon>
        <taxon>Flavobacteriaceae</taxon>
        <taxon>Flavobacterium</taxon>
    </lineage>
</organism>
<keyword evidence="3" id="KW-1185">Reference proteome</keyword>
<evidence type="ECO:0000313" key="2">
    <source>
        <dbReference type="EMBL" id="NBL65673.1"/>
    </source>
</evidence>